<gene>
    <name evidence="3" type="ORF">CVM73_01995</name>
</gene>
<dbReference type="InterPro" id="IPR001466">
    <property type="entry name" value="Beta-lactam-related"/>
</dbReference>
<dbReference type="OrthoDB" id="9808046at2"/>
<dbReference type="PANTHER" id="PTHR43283">
    <property type="entry name" value="BETA-LACTAMASE-RELATED"/>
    <property type="match status" value="1"/>
</dbReference>
<dbReference type="InterPro" id="IPR012338">
    <property type="entry name" value="Beta-lactam/transpept-like"/>
</dbReference>
<dbReference type="SUPFAM" id="SSF56601">
    <property type="entry name" value="beta-lactamase/transpeptidase-like"/>
    <property type="match status" value="1"/>
</dbReference>
<dbReference type="Pfam" id="PF00144">
    <property type="entry name" value="Beta-lactamase"/>
    <property type="match status" value="1"/>
</dbReference>
<feature type="signal peptide" evidence="1">
    <location>
        <begin position="1"/>
        <end position="25"/>
    </location>
</feature>
<dbReference type="EMBL" id="PGVG01000001">
    <property type="protein sequence ID" value="PJG57198.1"/>
    <property type="molecule type" value="Genomic_DNA"/>
</dbReference>
<sequence length="427" mass="47225">MRAFQTLRVLVCSALLVAAAGSAWAEGTFEIPAGAHFNKDKLARIDEFFRNEVATGKIPGAILLIQQHGKPVYHQSFGVQDVVSQAPITDQTIFRLFSMTKAITSVVAVQMLDEGKFSLDEPIAKYIPSFANMKVGVEKQASDGTKTLELVPPDRPPTVLDLMRQTSGITYGFYGDSLVRKAYKAADIYAGDFDLAEFAERIAKLPLHNQPGALWQYGHSTDILARIMEIVSGKSLIEIEKEKLLDPLGMKDTDFLVTDPDKQKLLAKPMPNDSDFRVGRENDPTKPKKMMYASGGMVSTMADYARFAQMLLNGGKYEDKTILSPKAFKLLTTDHVGPGSGVDRDFFYFPGDGFGFGLGLAVRTDPGNAKPPPPGNLGELKWDGASGCYFVIDRKQDMFFVLLEQTPSERQRIQRTVKQLIYEAMEN</sequence>
<name>A0A2M8RHA3_9BRAD</name>
<evidence type="ECO:0000256" key="1">
    <source>
        <dbReference type="SAM" id="SignalP"/>
    </source>
</evidence>
<dbReference type="Gene3D" id="3.40.710.10">
    <property type="entry name" value="DD-peptidase/beta-lactamase superfamily"/>
    <property type="match status" value="1"/>
</dbReference>
<evidence type="ECO:0000313" key="4">
    <source>
        <dbReference type="Proteomes" id="UP000231194"/>
    </source>
</evidence>
<dbReference type="AlphaFoldDB" id="A0A2M8RHA3"/>
<proteinExistence type="predicted"/>
<evidence type="ECO:0000313" key="3">
    <source>
        <dbReference type="EMBL" id="PJG57198.1"/>
    </source>
</evidence>
<accession>A0A2M8RHA3</accession>
<reference evidence="3 4" key="1">
    <citation type="submission" date="2017-11" db="EMBL/GenBank/DDBJ databases">
        <title>Bradyrhizobium forestalis sp. nov., an efficient nitrogen-fixing bacterium isolated from nodules of forest legume species in the Amazon.</title>
        <authorList>
            <person name="Costa E.M."/>
            <person name="Guimaraes A."/>
            <person name="Carvalho T.S."/>
            <person name="Rodrigues T.L."/>
            <person name="Ribeiro P.R.A."/>
            <person name="Lebbe L."/>
            <person name="Willems A."/>
            <person name="Moreira F.M.S."/>
        </authorList>
    </citation>
    <scope>NUCLEOTIDE SEQUENCE [LARGE SCALE GENOMIC DNA]</scope>
    <source>
        <strain evidence="3 4">INPA54B</strain>
    </source>
</reference>
<feature type="chain" id="PRO_5014767028" evidence="1">
    <location>
        <begin position="26"/>
        <end position="427"/>
    </location>
</feature>
<dbReference type="RefSeq" id="WP_100230323.1">
    <property type="nucleotide sequence ID" value="NZ_PGVG01000001.1"/>
</dbReference>
<evidence type="ECO:0000259" key="2">
    <source>
        <dbReference type="Pfam" id="PF00144"/>
    </source>
</evidence>
<dbReference type="InterPro" id="IPR050789">
    <property type="entry name" value="Diverse_Enzym_Activities"/>
</dbReference>
<dbReference type="GO" id="GO:0016787">
    <property type="term" value="F:hydrolase activity"/>
    <property type="evidence" value="ECO:0007669"/>
    <property type="project" value="UniProtKB-KW"/>
</dbReference>
<protein>
    <submittedName>
        <fullName evidence="3">Serine hydrolase</fullName>
    </submittedName>
</protein>
<comment type="caution">
    <text evidence="3">The sequence shown here is derived from an EMBL/GenBank/DDBJ whole genome shotgun (WGS) entry which is preliminary data.</text>
</comment>
<keyword evidence="4" id="KW-1185">Reference proteome</keyword>
<dbReference type="PANTHER" id="PTHR43283:SF3">
    <property type="entry name" value="BETA-LACTAMASE FAMILY PROTEIN (AFU_ORTHOLOGUE AFUA_5G07500)"/>
    <property type="match status" value="1"/>
</dbReference>
<feature type="domain" description="Beta-lactamase-related" evidence="2">
    <location>
        <begin position="45"/>
        <end position="409"/>
    </location>
</feature>
<keyword evidence="3" id="KW-0378">Hydrolase</keyword>
<organism evidence="3 4">
    <name type="scientific">Bradyrhizobium forestalis</name>
    <dbReference type="NCBI Taxonomy" id="1419263"/>
    <lineage>
        <taxon>Bacteria</taxon>
        <taxon>Pseudomonadati</taxon>
        <taxon>Pseudomonadota</taxon>
        <taxon>Alphaproteobacteria</taxon>
        <taxon>Hyphomicrobiales</taxon>
        <taxon>Nitrobacteraceae</taxon>
        <taxon>Bradyrhizobium</taxon>
    </lineage>
</organism>
<dbReference type="Proteomes" id="UP000231194">
    <property type="component" value="Unassembled WGS sequence"/>
</dbReference>
<keyword evidence="1" id="KW-0732">Signal</keyword>